<dbReference type="HOGENOM" id="CLU_1956362_0_0_10"/>
<proteinExistence type="predicted"/>
<organism evidence="1 2">
    <name type="scientific">Bernardetia litoralis (strain ATCC 23117 / DSM 6794 / NBRC 15988 / NCIMB 1366 / Fx l1 / Sio-4)</name>
    <name type="common">Flexibacter litoralis</name>
    <dbReference type="NCBI Taxonomy" id="880071"/>
    <lineage>
        <taxon>Bacteria</taxon>
        <taxon>Pseudomonadati</taxon>
        <taxon>Bacteroidota</taxon>
        <taxon>Cytophagia</taxon>
        <taxon>Cytophagales</taxon>
        <taxon>Bernardetiaceae</taxon>
        <taxon>Bernardetia</taxon>
    </lineage>
</organism>
<gene>
    <name evidence="1" type="ordered locus">Fleli_0186</name>
</gene>
<protein>
    <submittedName>
        <fullName evidence="1">Uncharacterized protein</fullName>
    </submittedName>
</protein>
<evidence type="ECO:0000313" key="1">
    <source>
        <dbReference type="EMBL" id="AFM02684.1"/>
    </source>
</evidence>
<dbReference type="Proteomes" id="UP000006054">
    <property type="component" value="Chromosome"/>
</dbReference>
<dbReference type="KEGG" id="fli:Fleli_0186"/>
<dbReference type="eggNOG" id="ENOG502ZGAB">
    <property type="taxonomic scope" value="Bacteria"/>
</dbReference>
<dbReference type="OrthoDB" id="9805770at2"/>
<evidence type="ECO:0000313" key="2">
    <source>
        <dbReference type="Proteomes" id="UP000006054"/>
    </source>
</evidence>
<name>I4AFE9_BERLS</name>
<keyword evidence="2" id="KW-1185">Reference proteome</keyword>
<sequence length="128" mass="15091">MSILSIVHVDLSPGLKNEFRKSVGFSLCEVLRNNFLSWKGFFKKYPNYSFCFYIITKNEVEEIEIKGPGIFKKDKEVEYSIFIPNRKYDLLSYVETVFDGLHKILSIYKVEENEIQEMKMQLLKSLSN</sequence>
<reference evidence="2" key="1">
    <citation type="submission" date="2012-06" db="EMBL/GenBank/DDBJ databases">
        <title>The complete genome of Flexibacter litoralis DSM 6794.</title>
        <authorList>
            <person name="Lucas S."/>
            <person name="Copeland A."/>
            <person name="Lapidus A."/>
            <person name="Glavina del Rio T."/>
            <person name="Dalin E."/>
            <person name="Tice H."/>
            <person name="Bruce D."/>
            <person name="Goodwin L."/>
            <person name="Pitluck S."/>
            <person name="Peters L."/>
            <person name="Ovchinnikova G."/>
            <person name="Lu M."/>
            <person name="Kyrpides N."/>
            <person name="Mavromatis K."/>
            <person name="Ivanova N."/>
            <person name="Brettin T."/>
            <person name="Detter J.C."/>
            <person name="Han C."/>
            <person name="Larimer F."/>
            <person name="Land M."/>
            <person name="Hauser L."/>
            <person name="Markowitz V."/>
            <person name="Cheng J.-F."/>
            <person name="Hugenholtz P."/>
            <person name="Woyke T."/>
            <person name="Wu D."/>
            <person name="Spring S."/>
            <person name="Lang E."/>
            <person name="Kopitz M."/>
            <person name="Brambilla E."/>
            <person name="Klenk H.-P."/>
            <person name="Eisen J.A."/>
        </authorList>
    </citation>
    <scope>NUCLEOTIDE SEQUENCE [LARGE SCALE GENOMIC DNA]</scope>
    <source>
        <strain evidence="2">ATCC 23117 / DSM 6794 / NBRC 15988 / NCIMB 1366 / Sio-4</strain>
    </source>
</reference>
<dbReference type="RefSeq" id="WP_014796149.1">
    <property type="nucleotide sequence ID" value="NC_018018.1"/>
</dbReference>
<accession>I4AFE9</accession>
<dbReference type="EMBL" id="CP003345">
    <property type="protein sequence ID" value="AFM02684.1"/>
    <property type="molecule type" value="Genomic_DNA"/>
</dbReference>
<dbReference type="AlphaFoldDB" id="I4AFE9"/>